<dbReference type="EMBL" id="CADCWF010000160">
    <property type="protein sequence ID" value="CAA9560837.1"/>
    <property type="molecule type" value="Genomic_DNA"/>
</dbReference>
<dbReference type="InterPro" id="IPR055905">
    <property type="entry name" value="DUF7482"/>
</dbReference>
<evidence type="ECO:0000313" key="2">
    <source>
        <dbReference type="EMBL" id="CAA9560837.1"/>
    </source>
</evidence>
<feature type="domain" description="DUF7482" evidence="1">
    <location>
        <begin position="82"/>
        <end position="334"/>
    </location>
</feature>
<reference evidence="2" key="1">
    <citation type="submission" date="2020-02" db="EMBL/GenBank/DDBJ databases">
        <authorList>
            <person name="Meier V. D."/>
        </authorList>
    </citation>
    <scope>NUCLEOTIDE SEQUENCE</scope>
    <source>
        <strain evidence="2">AVDCRST_MAG59</strain>
    </source>
</reference>
<dbReference type="AlphaFoldDB" id="A0A6J4UX60"/>
<evidence type="ECO:0000259" key="1">
    <source>
        <dbReference type="Pfam" id="PF24298"/>
    </source>
</evidence>
<accession>A0A6J4UX60</accession>
<name>A0A6J4UX60_9BACT</name>
<protein>
    <recommendedName>
        <fullName evidence="1">DUF7482 domain-containing protein</fullName>
    </recommendedName>
</protein>
<organism evidence="2">
    <name type="scientific">uncultured Thermomicrobiales bacterium</name>
    <dbReference type="NCBI Taxonomy" id="1645740"/>
    <lineage>
        <taxon>Bacteria</taxon>
        <taxon>Pseudomonadati</taxon>
        <taxon>Thermomicrobiota</taxon>
        <taxon>Thermomicrobia</taxon>
        <taxon>Thermomicrobiales</taxon>
        <taxon>environmental samples</taxon>
    </lineage>
</organism>
<dbReference type="Pfam" id="PF24298">
    <property type="entry name" value="DUF7482"/>
    <property type="match status" value="1"/>
</dbReference>
<sequence>MRETLLLDRGIDRRKLLLGIGAGAGLAVARQGQPTLARQATPRTEEAEAIVGDVVDFTLAPEGRWPGPFSSVTLRLHPGVFDGGDVWFIRTDASDPGFAEQEGLVYVPLLRNALEAEGSFAALYRVADGVDGQRPVLSATPAQEGYSPAFRLHDVAFAGEPELLDSVAAIEEAAAAGRVTVTPLDIVVNHPLVIWPGGGLAIDPDLEMPLGAGPLVEEPDLAAGTVTFKLHQCYPGSRYIATDTSAAPMAPMMGVVGSAPTQALIEANATAPIYVFGNGLAGPGPMGFQPSIFNSKAGDVIWSPFWEHFTATWTDPAKARLLTSEAELMAAVEAGELELFNGTPDTHPDGFVVNCPAPVLAPNGYDPARFAAGTPTA</sequence>
<gene>
    <name evidence="2" type="ORF">AVDCRST_MAG59-2572</name>
</gene>
<proteinExistence type="predicted"/>